<organism evidence="1 2">
    <name type="scientific">Catharanthus roseus</name>
    <name type="common">Madagascar periwinkle</name>
    <name type="synonym">Vinca rosea</name>
    <dbReference type="NCBI Taxonomy" id="4058"/>
    <lineage>
        <taxon>Eukaryota</taxon>
        <taxon>Viridiplantae</taxon>
        <taxon>Streptophyta</taxon>
        <taxon>Embryophyta</taxon>
        <taxon>Tracheophyta</taxon>
        <taxon>Spermatophyta</taxon>
        <taxon>Magnoliopsida</taxon>
        <taxon>eudicotyledons</taxon>
        <taxon>Gunneridae</taxon>
        <taxon>Pentapetalae</taxon>
        <taxon>asterids</taxon>
        <taxon>lamiids</taxon>
        <taxon>Gentianales</taxon>
        <taxon>Apocynaceae</taxon>
        <taxon>Rauvolfioideae</taxon>
        <taxon>Vinceae</taxon>
        <taxon>Catharanthinae</taxon>
        <taxon>Catharanthus</taxon>
    </lineage>
</organism>
<protein>
    <submittedName>
        <fullName evidence="1">Uncharacterized protein</fullName>
    </submittedName>
</protein>
<comment type="caution">
    <text evidence="1">The sequence shown here is derived from an EMBL/GenBank/DDBJ whole genome shotgun (WGS) entry which is preliminary data.</text>
</comment>
<name>A0ACC0AU45_CATRO</name>
<evidence type="ECO:0000313" key="1">
    <source>
        <dbReference type="EMBL" id="KAI5664069.1"/>
    </source>
</evidence>
<accession>A0ACC0AU45</accession>
<evidence type="ECO:0000313" key="2">
    <source>
        <dbReference type="Proteomes" id="UP001060085"/>
    </source>
</evidence>
<proteinExistence type="predicted"/>
<keyword evidence="2" id="KW-1185">Reference proteome</keyword>
<reference evidence="2" key="1">
    <citation type="journal article" date="2023" name="Nat. Plants">
        <title>Single-cell RNA sequencing provides a high-resolution roadmap for understanding the multicellular compartmentation of specialized metabolism.</title>
        <authorList>
            <person name="Sun S."/>
            <person name="Shen X."/>
            <person name="Li Y."/>
            <person name="Li Y."/>
            <person name="Wang S."/>
            <person name="Li R."/>
            <person name="Zhang H."/>
            <person name="Shen G."/>
            <person name="Guo B."/>
            <person name="Wei J."/>
            <person name="Xu J."/>
            <person name="St-Pierre B."/>
            <person name="Chen S."/>
            <person name="Sun C."/>
        </authorList>
    </citation>
    <scope>NUCLEOTIDE SEQUENCE [LARGE SCALE GENOMIC DNA]</scope>
</reference>
<sequence length="126" mass="13823">MRCSVPNNGRRKGRRIFSRKKLILTSALLLLLATVATVRCLPLPSCSLIGVRWRPDDDDARRAPLLLLLAAAAAVLAAAYASVLYLFLPLLFCSGFSCSSNLKKSSYWISSSDRAYRLSQDSDQAS</sequence>
<gene>
    <name evidence="1" type="ORF">M9H77_23392</name>
</gene>
<dbReference type="Proteomes" id="UP001060085">
    <property type="component" value="Linkage Group LG05"/>
</dbReference>
<dbReference type="EMBL" id="CM044705">
    <property type="protein sequence ID" value="KAI5664069.1"/>
    <property type="molecule type" value="Genomic_DNA"/>
</dbReference>